<keyword evidence="3 9" id="KW-0813">Transport</keyword>
<feature type="transmembrane region" description="Helical" evidence="10">
    <location>
        <begin position="171"/>
        <end position="192"/>
    </location>
</feature>
<keyword evidence="5" id="KW-0997">Cell inner membrane</keyword>
<dbReference type="InterPro" id="IPR018076">
    <property type="entry name" value="T2SS_GspF_dom"/>
</dbReference>
<dbReference type="PROSITE" id="PS00874">
    <property type="entry name" value="T2SP_F"/>
    <property type="match status" value="1"/>
</dbReference>
<evidence type="ECO:0000256" key="10">
    <source>
        <dbReference type="SAM" id="Phobius"/>
    </source>
</evidence>
<feature type="domain" description="Type II secretion system protein GspF" evidence="11">
    <location>
        <begin position="71"/>
        <end position="194"/>
    </location>
</feature>
<evidence type="ECO:0000313" key="12">
    <source>
        <dbReference type="EMBL" id="GFM92052.1"/>
    </source>
</evidence>
<evidence type="ECO:0000256" key="5">
    <source>
        <dbReference type="ARBA" id="ARBA00022519"/>
    </source>
</evidence>
<comment type="subcellular location">
    <subcellularLocation>
        <location evidence="1 9">Cell inner membrane</location>
        <topology evidence="1 9">Multi-pass membrane protein</topology>
    </subcellularLocation>
</comment>
<reference evidence="12 13" key="1">
    <citation type="submission" date="2020-05" db="EMBL/GenBank/DDBJ databases">
        <title>Genetic diversity of Pseudomonas cichorii.</title>
        <authorList>
            <person name="Tani S."/>
            <person name="Yagi H."/>
            <person name="Hashimoto S."/>
            <person name="Iiyama K."/>
            <person name="Furuya N."/>
        </authorList>
    </citation>
    <scope>NUCLEOTIDE SEQUENCE [LARGE SCALE GENOMIC DNA]</scope>
    <source>
        <strain evidence="12 13">LMG 2162</strain>
    </source>
</reference>
<feature type="transmembrane region" description="Helical" evidence="10">
    <location>
        <begin position="379"/>
        <end position="399"/>
    </location>
</feature>
<name>A0ABQ1DMG3_PSECI</name>
<proteinExistence type="inferred from homology"/>
<protein>
    <submittedName>
        <fullName evidence="12">Type II secretion system protein F</fullName>
    </submittedName>
</protein>
<dbReference type="Pfam" id="PF00482">
    <property type="entry name" value="T2SSF"/>
    <property type="match status" value="2"/>
</dbReference>
<organism evidence="12 13">
    <name type="scientific">Pseudomonas cichorii</name>
    <dbReference type="NCBI Taxonomy" id="36746"/>
    <lineage>
        <taxon>Bacteria</taxon>
        <taxon>Pseudomonadati</taxon>
        <taxon>Pseudomonadota</taxon>
        <taxon>Gammaproteobacteria</taxon>
        <taxon>Pseudomonadales</taxon>
        <taxon>Pseudomonadaceae</taxon>
        <taxon>Pseudomonas</taxon>
    </lineage>
</organism>
<dbReference type="RefSeq" id="WP_025261831.1">
    <property type="nucleotide sequence ID" value="NZ_BLWA01000004.1"/>
</dbReference>
<comment type="caution">
    <text evidence="12">The sequence shown here is derived from an EMBL/GenBank/DDBJ whole genome shotgun (WGS) entry which is preliminary data.</text>
</comment>
<dbReference type="Gene3D" id="1.20.81.30">
    <property type="entry name" value="Type II secretion system (T2SS), domain F"/>
    <property type="match status" value="2"/>
</dbReference>
<feature type="transmembrane region" description="Helical" evidence="10">
    <location>
        <begin position="224"/>
        <end position="243"/>
    </location>
</feature>
<keyword evidence="7 10" id="KW-1133">Transmembrane helix</keyword>
<evidence type="ECO:0000256" key="2">
    <source>
        <dbReference type="ARBA" id="ARBA00005745"/>
    </source>
</evidence>
<evidence type="ECO:0000313" key="13">
    <source>
        <dbReference type="Proteomes" id="UP000614982"/>
    </source>
</evidence>
<keyword evidence="13" id="KW-1185">Reference proteome</keyword>
<feature type="domain" description="Type II secretion system protein GspF" evidence="11">
    <location>
        <begin position="276"/>
        <end position="397"/>
    </location>
</feature>
<keyword evidence="8 10" id="KW-0472">Membrane</keyword>
<evidence type="ECO:0000256" key="3">
    <source>
        <dbReference type="ARBA" id="ARBA00022448"/>
    </source>
</evidence>
<dbReference type="GeneID" id="93661001"/>
<dbReference type="InterPro" id="IPR042094">
    <property type="entry name" value="T2SS_GspF_sf"/>
</dbReference>
<comment type="similarity">
    <text evidence="2 9">Belongs to the GSP F family.</text>
</comment>
<evidence type="ECO:0000256" key="1">
    <source>
        <dbReference type="ARBA" id="ARBA00004429"/>
    </source>
</evidence>
<dbReference type="Proteomes" id="UP000614982">
    <property type="component" value="Unassembled WGS sequence"/>
</dbReference>
<gene>
    <name evidence="12" type="ORF">PSCICP_20240</name>
</gene>
<evidence type="ECO:0000256" key="9">
    <source>
        <dbReference type="RuleBase" id="RU003923"/>
    </source>
</evidence>
<evidence type="ECO:0000256" key="4">
    <source>
        <dbReference type="ARBA" id="ARBA00022475"/>
    </source>
</evidence>
<evidence type="ECO:0000256" key="6">
    <source>
        <dbReference type="ARBA" id="ARBA00022692"/>
    </source>
</evidence>
<dbReference type="InterPro" id="IPR003004">
    <property type="entry name" value="GspF/PilC"/>
</dbReference>
<sequence>MASKAVKVTVYTWEGLDKKGSKMTGELSGHNPALIKAQLRKQGINPTKVRKKSVSIFGNGKKIKPLDIAFFSRQMATMMKAGVPLLQSFDIISEGAENPNMRALVDFLKQEVSAGNSLATALRQKPEYFDDLYCNLVDAGEQAGALESLLDRVATYKEKTEALKSKIKKAMTYPIAVMVVAVIVSGILLIKVVPQFQSVFAGFNAQLPAFTLMVIGLSEIVQNWWLAIVGLFIVGFFMFKRAYKQSQNFRDRIDRLLLKVPIIGPLIFKSSVARYARTLATTFAAGVPLVEALDSVAGATGNVVFKNAVNKIKQDVSTGMQLNFSMRSVNVFPSLAIQMTAIGEESGALDSMLDKVATYYEDEVDNMVDSLTSLMEPMIMAVLGVIVGGLVLAMYLPIFKLGNVV</sequence>
<keyword evidence="6 9" id="KW-0812">Transmembrane</keyword>
<dbReference type="InterPro" id="IPR001992">
    <property type="entry name" value="T2SS_GspF/T4SS_PilC_CS"/>
</dbReference>
<evidence type="ECO:0000256" key="8">
    <source>
        <dbReference type="ARBA" id="ARBA00023136"/>
    </source>
</evidence>
<dbReference type="EMBL" id="BLWA01000004">
    <property type="protein sequence ID" value="GFM92052.1"/>
    <property type="molecule type" value="Genomic_DNA"/>
</dbReference>
<dbReference type="PRINTS" id="PR00812">
    <property type="entry name" value="BCTERIALGSPF"/>
</dbReference>
<dbReference type="PANTHER" id="PTHR30012">
    <property type="entry name" value="GENERAL SECRETION PATHWAY PROTEIN"/>
    <property type="match status" value="1"/>
</dbReference>
<accession>A0ABQ1DMG3</accession>
<keyword evidence="4" id="KW-1003">Cell membrane</keyword>
<evidence type="ECO:0000259" key="11">
    <source>
        <dbReference type="Pfam" id="PF00482"/>
    </source>
</evidence>
<dbReference type="PANTHER" id="PTHR30012:SF7">
    <property type="entry name" value="PROTEIN TRANSPORT PROTEIN HOFC HOMOLOG"/>
    <property type="match status" value="1"/>
</dbReference>
<evidence type="ECO:0000256" key="7">
    <source>
        <dbReference type="ARBA" id="ARBA00022989"/>
    </source>
</evidence>